<name>A0ABR3W5I8_9PEZI</name>
<evidence type="ECO:0000313" key="2">
    <source>
        <dbReference type="Proteomes" id="UP001586593"/>
    </source>
</evidence>
<dbReference type="EMBL" id="JAZHXJ010000686">
    <property type="protein sequence ID" value="KAL1853893.1"/>
    <property type="molecule type" value="Genomic_DNA"/>
</dbReference>
<proteinExistence type="predicted"/>
<protein>
    <submittedName>
        <fullName evidence="1">Uncharacterized protein</fullName>
    </submittedName>
</protein>
<gene>
    <name evidence="1" type="ORF">VTK73DRAFT_8873</name>
</gene>
<organism evidence="1 2">
    <name type="scientific">Phialemonium thermophilum</name>
    <dbReference type="NCBI Taxonomy" id="223376"/>
    <lineage>
        <taxon>Eukaryota</taxon>
        <taxon>Fungi</taxon>
        <taxon>Dikarya</taxon>
        <taxon>Ascomycota</taxon>
        <taxon>Pezizomycotina</taxon>
        <taxon>Sordariomycetes</taxon>
        <taxon>Sordariomycetidae</taxon>
        <taxon>Cephalothecales</taxon>
        <taxon>Cephalothecaceae</taxon>
        <taxon>Phialemonium</taxon>
    </lineage>
</organism>
<dbReference type="Proteomes" id="UP001586593">
    <property type="component" value="Unassembled WGS sequence"/>
</dbReference>
<accession>A0ABR3W5I8</accession>
<comment type="caution">
    <text evidence="1">The sequence shown here is derived from an EMBL/GenBank/DDBJ whole genome shotgun (WGS) entry which is preliminary data.</text>
</comment>
<evidence type="ECO:0000313" key="1">
    <source>
        <dbReference type="EMBL" id="KAL1853893.1"/>
    </source>
</evidence>
<sequence length="112" mass="12616">MVAVGAARELLVISASYRDSRSFLHWRPTYCGKRDLVLASWVTYRNLHAFPHSRNRHANLRRFTIRTSPPCAMDRISLSILVREPTYSPYTSSAADGSANARTLANDAITHL</sequence>
<keyword evidence="2" id="KW-1185">Reference proteome</keyword>
<reference evidence="1 2" key="1">
    <citation type="journal article" date="2024" name="Commun. Biol.">
        <title>Comparative genomic analysis of thermophilic fungi reveals convergent evolutionary adaptations and gene losses.</title>
        <authorList>
            <person name="Steindorff A.S."/>
            <person name="Aguilar-Pontes M.V."/>
            <person name="Robinson A.J."/>
            <person name="Andreopoulos B."/>
            <person name="LaButti K."/>
            <person name="Kuo A."/>
            <person name="Mondo S."/>
            <person name="Riley R."/>
            <person name="Otillar R."/>
            <person name="Haridas S."/>
            <person name="Lipzen A."/>
            <person name="Grimwood J."/>
            <person name="Schmutz J."/>
            <person name="Clum A."/>
            <person name="Reid I.D."/>
            <person name="Moisan M.C."/>
            <person name="Butler G."/>
            <person name="Nguyen T.T.M."/>
            <person name="Dewar K."/>
            <person name="Conant G."/>
            <person name="Drula E."/>
            <person name="Henrissat B."/>
            <person name="Hansel C."/>
            <person name="Singer S."/>
            <person name="Hutchinson M.I."/>
            <person name="de Vries R.P."/>
            <person name="Natvig D.O."/>
            <person name="Powell A.J."/>
            <person name="Tsang A."/>
            <person name="Grigoriev I.V."/>
        </authorList>
    </citation>
    <scope>NUCLEOTIDE SEQUENCE [LARGE SCALE GENOMIC DNA]</scope>
    <source>
        <strain evidence="1 2">ATCC 24622</strain>
    </source>
</reference>